<evidence type="ECO:0000313" key="1">
    <source>
        <dbReference type="EMBL" id="THA14256.1"/>
    </source>
</evidence>
<comment type="caution">
    <text evidence="1">The sequence shown here is derived from an EMBL/GenBank/DDBJ whole genome shotgun (WGS) entry which is preliminary data.</text>
</comment>
<gene>
    <name evidence="1" type="ORF">D3M76_08000</name>
</gene>
<accession>A0A4S2QCE1</accession>
<sequence>MSQATRTSCLKSARSWHKKYVSYLTKWEQFKRQQNETEANFIYDKMVSALDTAVYLTKKAELLTH</sequence>
<evidence type="ECO:0000313" key="2">
    <source>
        <dbReference type="Proteomes" id="UP000310576"/>
    </source>
</evidence>
<name>A0A4S2QCE1_9PAST</name>
<reference evidence="1 2" key="1">
    <citation type="journal article" date="2019" name="Vet. Microbiol.">
        <title>Development of multi locus sequence typing (MLST) of Rodentibacter pneumotropicus.</title>
        <authorList>
            <person name="Adhikary S."/>
            <person name="Bisgaard M."/>
            <person name="Boot R."/>
            <person name="Benga L."/>
            <person name="Nicklas W."/>
            <person name="Christensen H."/>
        </authorList>
    </citation>
    <scope>NUCLEOTIDE SEQUENCE [LARGE SCALE GENOMIC DNA]</scope>
    <source>
        <strain evidence="1 2">1596_07</strain>
    </source>
</reference>
<dbReference type="RefSeq" id="WP_136125715.1">
    <property type="nucleotide sequence ID" value="NZ_CAJUGY010000009.1"/>
</dbReference>
<dbReference type="Proteomes" id="UP000310576">
    <property type="component" value="Unassembled WGS sequence"/>
</dbReference>
<organism evidence="1 2">
    <name type="scientific">Rodentibacter pneumotropicus</name>
    <dbReference type="NCBI Taxonomy" id="758"/>
    <lineage>
        <taxon>Bacteria</taxon>
        <taxon>Pseudomonadati</taxon>
        <taxon>Pseudomonadota</taxon>
        <taxon>Gammaproteobacteria</taxon>
        <taxon>Pasteurellales</taxon>
        <taxon>Pasteurellaceae</taxon>
        <taxon>Rodentibacter</taxon>
    </lineage>
</organism>
<dbReference type="EMBL" id="QXNG01000075">
    <property type="protein sequence ID" value="THA14256.1"/>
    <property type="molecule type" value="Genomic_DNA"/>
</dbReference>
<proteinExistence type="predicted"/>
<dbReference type="AlphaFoldDB" id="A0A4S2QCE1"/>
<protein>
    <submittedName>
        <fullName evidence="1">Uncharacterized protein</fullName>
    </submittedName>
</protein>